<feature type="region of interest" description="Disordered" evidence="2">
    <location>
        <begin position="491"/>
        <end position="523"/>
    </location>
</feature>
<evidence type="ECO:0000313" key="4">
    <source>
        <dbReference type="EMBL" id="MCS5480985.1"/>
    </source>
</evidence>
<dbReference type="Pfam" id="PF22483">
    <property type="entry name" value="Mu-transpos_C_2"/>
    <property type="match status" value="1"/>
</dbReference>
<dbReference type="Gene3D" id="3.30.420.10">
    <property type="entry name" value="Ribonuclease H-like superfamily/Ribonuclease H"/>
    <property type="match status" value="1"/>
</dbReference>
<gene>
    <name evidence="4" type="primary">istA</name>
    <name evidence="4" type="ORF">NYP18_15200</name>
</gene>
<dbReference type="Proteomes" id="UP001205965">
    <property type="component" value="Unassembled WGS sequence"/>
</dbReference>
<accession>A0ABT2G0F3</accession>
<evidence type="ECO:0000259" key="3">
    <source>
        <dbReference type="PROSITE" id="PS50994"/>
    </source>
</evidence>
<keyword evidence="5" id="KW-1185">Reference proteome</keyword>
<protein>
    <submittedName>
        <fullName evidence="4">IS21 family transposase</fullName>
    </submittedName>
</protein>
<evidence type="ECO:0000256" key="1">
    <source>
        <dbReference type="ARBA" id="ARBA00009277"/>
    </source>
</evidence>
<comment type="caution">
    <text evidence="4">The sequence shown here is derived from an EMBL/GenBank/DDBJ whole genome shotgun (WGS) entry which is preliminary data.</text>
</comment>
<dbReference type="InterPro" id="IPR012337">
    <property type="entry name" value="RNaseH-like_sf"/>
</dbReference>
<evidence type="ECO:0000256" key="2">
    <source>
        <dbReference type="SAM" id="MobiDB-lite"/>
    </source>
</evidence>
<dbReference type="NCBIfam" id="NF033546">
    <property type="entry name" value="transpos_IS21"/>
    <property type="match status" value="1"/>
</dbReference>
<feature type="domain" description="Integrase catalytic" evidence="3">
    <location>
        <begin position="133"/>
        <end position="315"/>
    </location>
</feature>
<name>A0ABT2G0F3_9CORY</name>
<feature type="compositionally biased region" description="Basic and acidic residues" evidence="2">
    <location>
        <begin position="507"/>
        <end position="516"/>
    </location>
</feature>
<dbReference type="Pfam" id="PF00665">
    <property type="entry name" value="rve"/>
    <property type="match status" value="1"/>
</dbReference>
<dbReference type="InterPro" id="IPR054353">
    <property type="entry name" value="IstA-like_C"/>
</dbReference>
<dbReference type="InterPro" id="IPR001584">
    <property type="entry name" value="Integrase_cat-core"/>
</dbReference>
<comment type="similarity">
    <text evidence="1">Belongs to the transposase IS21/IS408/IS1162 family.</text>
</comment>
<dbReference type="InterPro" id="IPR036397">
    <property type="entry name" value="RNaseH_sf"/>
</dbReference>
<dbReference type="PANTHER" id="PTHR35004">
    <property type="entry name" value="TRANSPOSASE RV3428C-RELATED"/>
    <property type="match status" value="1"/>
</dbReference>
<dbReference type="PANTHER" id="PTHR35004:SF8">
    <property type="entry name" value="TRANSPOSASE RV3428C-RELATED"/>
    <property type="match status" value="1"/>
</dbReference>
<proteinExistence type="inferred from homology"/>
<sequence length="547" mass="61015">MTDYRLILTLLLRGLSYRQIEASASCSHRAIARARKVLDAHQWSTEEQITALTRADLDTLFTDGRKVTSEDFLTPDFDAIVRARSRHKKPSLRHLWTRYLEQPAPGGLVHYSYDRFCELVAEHIATFDLTAVITHQPGHTMQVDWAGTTMATTDPITGTRRKAYVFVATLPYSGMVFACAQHDQKMLAWLDAHRQAFDYFGAVSQVIIPDNASTASNKITATGTARDVNPTYQQFLEHYGTAAAPTRSYKPKDKASVEAGVKIITGRIITTLADRVFVDLDELNTTIYDHVDQINNATPFRGRDTSRLDIFTADEKDLMIALPPTSWQQVTWRKSVVGRDFHIQIDTVKYSVPYRLAGTKVDVRITGTRLDVMADGDIVASHIIAAARHIYVTDPDHRPPFTGDIAGLWTRGYFLRQGAKIGPATVRALENLLDAKRIEAQGYRACRNILDLGKTATNAVILERACHQLTSTTSQRAISYTAVKNRMAIIRADDDQRPTTSTTGTHRPGEADRPTSRDTTGARLAGIDAFDLDRLLQPRTGDKEGQK</sequence>
<reference evidence="4 5" key="1">
    <citation type="submission" date="2022-08" db="EMBL/GenBank/DDBJ databases">
        <title>YIM 101645 draft genome.</title>
        <authorList>
            <person name="Chen X."/>
        </authorList>
    </citation>
    <scope>NUCLEOTIDE SEQUENCE [LARGE SCALE GENOMIC DNA]</scope>
    <source>
        <strain evidence="4 5">YIM 101645</strain>
    </source>
</reference>
<dbReference type="SUPFAM" id="SSF53098">
    <property type="entry name" value="Ribonuclease H-like"/>
    <property type="match status" value="1"/>
</dbReference>
<dbReference type="PROSITE" id="PS50994">
    <property type="entry name" value="INTEGRASE"/>
    <property type="match status" value="1"/>
</dbReference>
<evidence type="ECO:0000313" key="5">
    <source>
        <dbReference type="Proteomes" id="UP001205965"/>
    </source>
</evidence>
<organism evidence="4 5">
    <name type="scientific">Corynebacterium lemuris</name>
    <dbReference type="NCBI Taxonomy" id="1859292"/>
    <lineage>
        <taxon>Bacteria</taxon>
        <taxon>Bacillati</taxon>
        <taxon>Actinomycetota</taxon>
        <taxon>Actinomycetes</taxon>
        <taxon>Mycobacteriales</taxon>
        <taxon>Corynebacteriaceae</taxon>
        <taxon>Corynebacterium</taxon>
    </lineage>
</organism>
<dbReference type="RefSeq" id="WP_259429038.1">
    <property type="nucleotide sequence ID" value="NZ_JANWTC010000034.1"/>
</dbReference>
<dbReference type="EMBL" id="JANWTC010000034">
    <property type="protein sequence ID" value="MCS5480985.1"/>
    <property type="molecule type" value="Genomic_DNA"/>
</dbReference>